<dbReference type="PANTHER" id="PTHR30126:SF5">
    <property type="entry name" value="HTH-TYPE TRANSCRIPTIONAL ACTIVATOR CMPR"/>
    <property type="match status" value="1"/>
</dbReference>
<accession>A0A1J5RBL3</accession>
<name>A0A1J5RBL3_9ZZZZ</name>
<dbReference type="Pfam" id="PF00126">
    <property type="entry name" value="HTH_1"/>
    <property type="match status" value="1"/>
</dbReference>
<organism evidence="6">
    <name type="scientific">mine drainage metagenome</name>
    <dbReference type="NCBI Taxonomy" id="410659"/>
    <lineage>
        <taxon>unclassified sequences</taxon>
        <taxon>metagenomes</taxon>
        <taxon>ecological metagenomes</taxon>
    </lineage>
</organism>
<evidence type="ECO:0000256" key="1">
    <source>
        <dbReference type="ARBA" id="ARBA00009437"/>
    </source>
</evidence>
<dbReference type="SUPFAM" id="SSF53850">
    <property type="entry name" value="Periplasmic binding protein-like II"/>
    <property type="match status" value="1"/>
</dbReference>
<comment type="caution">
    <text evidence="6">The sequence shown here is derived from an EMBL/GenBank/DDBJ whole genome shotgun (WGS) entry which is preliminary data.</text>
</comment>
<reference evidence="6" key="1">
    <citation type="submission" date="2016-10" db="EMBL/GenBank/DDBJ databases">
        <title>Sequence of Gallionella enrichment culture.</title>
        <authorList>
            <person name="Poehlein A."/>
            <person name="Muehling M."/>
            <person name="Daniel R."/>
        </authorList>
    </citation>
    <scope>NUCLEOTIDE SEQUENCE</scope>
</reference>
<keyword evidence="3" id="KW-0238">DNA-binding</keyword>
<keyword evidence="2" id="KW-0805">Transcription regulation</keyword>
<dbReference type="PANTHER" id="PTHR30126">
    <property type="entry name" value="HTH-TYPE TRANSCRIPTIONAL REGULATOR"/>
    <property type="match status" value="1"/>
</dbReference>
<comment type="similarity">
    <text evidence="1">Belongs to the LysR transcriptional regulatory family.</text>
</comment>
<feature type="domain" description="HTH lysR-type" evidence="5">
    <location>
        <begin position="1"/>
        <end position="61"/>
    </location>
</feature>
<evidence type="ECO:0000256" key="2">
    <source>
        <dbReference type="ARBA" id="ARBA00023015"/>
    </source>
</evidence>
<evidence type="ECO:0000259" key="5">
    <source>
        <dbReference type="PROSITE" id="PS50931"/>
    </source>
</evidence>
<dbReference type="GO" id="GO:0000976">
    <property type="term" value="F:transcription cis-regulatory region binding"/>
    <property type="evidence" value="ECO:0007669"/>
    <property type="project" value="TreeGrafter"/>
</dbReference>
<dbReference type="InterPro" id="IPR036388">
    <property type="entry name" value="WH-like_DNA-bd_sf"/>
</dbReference>
<dbReference type="Pfam" id="PF03466">
    <property type="entry name" value="LysR_substrate"/>
    <property type="match status" value="1"/>
</dbReference>
<keyword evidence="4" id="KW-0804">Transcription</keyword>
<gene>
    <name evidence="6" type="primary">cmpR_29</name>
    <name evidence="6" type="ORF">GALL_326170</name>
</gene>
<dbReference type="InterPro" id="IPR036390">
    <property type="entry name" value="WH_DNA-bd_sf"/>
</dbReference>
<dbReference type="AlphaFoldDB" id="A0A1J5RBL3"/>
<sequence length="315" mass="34355">MRHATLRQMQVFDTVARHLSFSRAAEELHLSQPAVSLQVRQLETLAGLALFEQIGRQIHLTAAGETLLGHARAVLAAMADAEEAAAALRGRRAGGLRIAVISTAKYFAPSLLSAFLAGYPGVELTLSIANREQVLALLKANQVDLAIMGRPPHDFPVAALPFARHPMVMIAPPDHPLARRRLTLAELSGQTFLVREQGSGTRTLMEGLLAEHNVTAGRSFEMASNETIKQAVMAGMGISLLSRHTIGLEVSVGRIAILEVEGLPVLRDWYVVYREGKQLLPVAGAFVEFLRQEGAARVEEATRAQPPRRHRTRIK</sequence>
<dbReference type="Gene3D" id="1.10.10.10">
    <property type="entry name" value="Winged helix-like DNA-binding domain superfamily/Winged helix DNA-binding domain"/>
    <property type="match status" value="1"/>
</dbReference>
<dbReference type="CDD" id="cd08419">
    <property type="entry name" value="PBP2_CbbR_RubisCO_like"/>
    <property type="match status" value="1"/>
</dbReference>
<dbReference type="EMBL" id="MLJW01000537">
    <property type="protein sequence ID" value="OIQ85533.1"/>
    <property type="molecule type" value="Genomic_DNA"/>
</dbReference>
<dbReference type="InterPro" id="IPR005119">
    <property type="entry name" value="LysR_subst-bd"/>
</dbReference>
<dbReference type="InterPro" id="IPR000847">
    <property type="entry name" value="LysR_HTH_N"/>
</dbReference>
<evidence type="ECO:0000256" key="4">
    <source>
        <dbReference type="ARBA" id="ARBA00023163"/>
    </source>
</evidence>
<evidence type="ECO:0000256" key="3">
    <source>
        <dbReference type="ARBA" id="ARBA00023125"/>
    </source>
</evidence>
<dbReference type="PRINTS" id="PR00039">
    <property type="entry name" value="HTHLYSR"/>
</dbReference>
<dbReference type="Gene3D" id="3.40.190.290">
    <property type="match status" value="1"/>
</dbReference>
<dbReference type="SUPFAM" id="SSF46785">
    <property type="entry name" value="Winged helix' DNA-binding domain"/>
    <property type="match status" value="1"/>
</dbReference>
<dbReference type="GO" id="GO:0003700">
    <property type="term" value="F:DNA-binding transcription factor activity"/>
    <property type="evidence" value="ECO:0007669"/>
    <property type="project" value="InterPro"/>
</dbReference>
<evidence type="ECO:0000313" key="6">
    <source>
        <dbReference type="EMBL" id="OIQ85533.1"/>
    </source>
</evidence>
<protein>
    <submittedName>
        <fullName evidence="6">HTH-type transcriptional activator CmpR</fullName>
    </submittedName>
</protein>
<dbReference type="FunFam" id="1.10.10.10:FF:000001">
    <property type="entry name" value="LysR family transcriptional regulator"/>
    <property type="match status" value="1"/>
</dbReference>
<proteinExistence type="inferred from homology"/>
<dbReference type="PROSITE" id="PS50931">
    <property type="entry name" value="HTH_LYSR"/>
    <property type="match status" value="1"/>
</dbReference>